<reference evidence="7 8" key="1">
    <citation type="submission" date="2019-04" db="EMBL/GenBank/DDBJ databases">
        <title>Cohnella sp. nov., isolated from soil.</title>
        <authorList>
            <person name="Kim W."/>
        </authorList>
    </citation>
    <scope>NUCLEOTIDE SEQUENCE [LARGE SCALE GENOMIC DNA]</scope>
    <source>
        <strain evidence="7 8">CAU 1483</strain>
    </source>
</reference>
<dbReference type="InterPro" id="IPR022790">
    <property type="entry name" value="GH26_dom"/>
</dbReference>
<comment type="caution">
    <text evidence="7">The sequence shown here is derived from an EMBL/GenBank/DDBJ whole genome shotgun (WGS) entry which is preliminary data.</text>
</comment>
<proteinExistence type="inferred from homology"/>
<dbReference type="PROSITE" id="PS51764">
    <property type="entry name" value="GH26"/>
    <property type="match status" value="1"/>
</dbReference>
<dbReference type="EMBL" id="SUPK01000008">
    <property type="protein sequence ID" value="TJY40648.1"/>
    <property type="molecule type" value="Genomic_DNA"/>
</dbReference>
<keyword evidence="2 4" id="KW-0378">Hydrolase</keyword>
<dbReference type="Gene3D" id="3.20.20.80">
    <property type="entry name" value="Glycosidases"/>
    <property type="match status" value="1"/>
</dbReference>
<accession>A0A4U0F8A4</accession>
<dbReference type="InterPro" id="IPR000805">
    <property type="entry name" value="Glyco_hydro_26"/>
</dbReference>
<dbReference type="Proteomes" id="UP000309673">
    <property type="component" value="Unassembled WGS sequence"/>
</dbReference>
<dbReference type="GO" id="GO:0016985">
    <property type="term" value="F:mannan endo-1,4-beta-mannosidase activity"/>
    <property type="evidence" value="ECO:0007669"/>
    <property type="project" value="InterPro"/>
</dbReference>
<evidence type="ECO:0000256" key="5">
    <source>
        <dbReference type="SAM" id="SignalP"/>
    </source>
</evidence>
<feature type="domain" description="GH26" evidence="6">
    <location>
        <begin position="47"/>
        <end position="334"/>
    </location>
</feature>
<evidence type="ECO:0000256" key="3">
    <source>
        <dbReference type="ARBA" id="ARBA00023295"/>
    </source>
</evidence>
<dbReference type="PANTHER" id="PTHR40079:SF4">
    <property type="entry name" value="GH26 DOMAIN-CONTAINING PROTEIN-RELATED"/>
    <property type="match status" value="1"/>
</dbReference>
<dbReference type="AlphaFoldDB" id="A0A4U0F8A4"/>
<evidence type="ECO:0000256" key="2">
    <source>
        <dbReference type="ARBA" id="ARBA00022801"/>
    </source>
</evidence>
<evidence type="ECO:0000313" key="7">
    <source>
        <dbReference type="EMBL" id="TJY40648.1"/>
    </source>
</evidence>
<feature type="chain" id="PRO_5038355186" evidence="5">
    <location>
        <begin position="33"/>
        <end position="347"/>
    </location>
</feature>
<dbReference type="PANTHER" id="PTHR40079">
    <property type="entry name" value="MANNAN ENDO-1,4-BETA-MANNOSIDASE E-RELATED"/>
    <property type="match status" value="1"/>
</dbReference>
<feature type="active site" description="Proton donor" evidence="4">
    <location>
        <position position="192"/>
    </location>
</feature>
<dbReference type="PRINTS" id="PR00739">
    <property type="entry name" value="GLHYDRLASE26"/>
</dbReference>
<evidence type="ECO:0000259" key="6">
    <source>
        <dbReference type="PROSITE" id="PS51764"/>
    </source>
</evidence>
<keyword evidence="8" id="KW-1185">Reference proteome</keyword>
<keyword evidence="3 4" id="KW-0326">Glycosidase</keyword>
<dbReference type="Pfam" id="PF02156">
    <property type="entry name" value="Glyco_hydro_26"/>
    <property type="match status" value="1"/>
</dbReference>
<sequence length="347" mass="39945">MKEVPCLFTMKLKKVAMLLLTLCLLAVSFSYKSVTLADTRWNPNMTKEARNVLKYLYTISGKNILAGQHYYSVEPNANWAQEISGKAPAVWGNDFSWDEVASYRQGVVDKAIEMWNSGSLVTLSFHQNKPNDPPETGWSSVQGWYTEEEMQQLVTPGTELYNQWLVKVDAIAGYLKQLQDAGVPVLWRPYHENNASWFWWGGRADLFKKLWANMYDRYTNHFKLNNLIWVWSAANPNDWSLPMEPFYPGDDKVDILGMDIYDPYKQSFYDGLLKLANGKPIVISECGNLPDIDFLKQNQPKWAYFLEWGNLLMQNNTEEQITAVYSNPYTITKETLKVPAVNMKGNP</sequence>
<gene>
    <name evidence="7" type="ORF">E5161_15940</name>
</gene>
<dbReference type="InterPro" id="IPR017853">
    <property type="entry name" value="GH"/>
</dbReference>
<name>A0A4U0F8A4_9BACL</name>
<feature type="signal peptide" evidence="5">
    <location>
        <begin position="1"/>
        <end position="32"/>
    </location>
</feature>
<evidence type="ECO:0000313" key="8">
    <source>
        <dbReference type="Proteomes" id="UP000309673"/>
    </source>
</evidence>
<protein>
    <submittedName>
        <fullName evidence="7">Glycosyl hydrolase</fullName>
    </submittedName>
</protein>
<dbReference type="OrthoDB" id="9803686at2"/>
<dbReference type="GO" id="GO:0006080">
    <property type="term" value="P:substituted mannan metabolic process"/>
    <property type="evidence" value="ECO:0007669"/>
    <property type="project" value="InterPro"/>
</dbReference>
<evidence type="ECO:0000256" key="4">
    <source>
        <dbReference type="PROSITE-ProRule" id="PRU01100"/>
    </source>
</evidence>
<feature type="active site" description="Nucleophile" evidence="4">
    <location>
        <position position="285"/>
    </location>
</feature>
<organism evidence="7 8">
    <name type="scientific">Cohnella pontilimi</name>
    <dbReference type="NCBI Taxonomy" id="2564100"/>
    <lineage>
        <taxon>Bacteria</taxon>
        <taxon>Bacillati</taxon>
        <taxon>Bacillota</taxon>
        <taxon>Bacilli</taxon>
        <taxon>Bacillales</taxon>
        <taxon>Paenibacillaceae</taxon>
        <taxon>Cohnella</taxon>
    </lineage>
</organism>
<evidence type="ECO:0000256" key="1">
    <source>
        <dbReference type="ARBA" id="ARBA00007754"/>
    </source>
</evidence>
<keyword evidence="5" id="KW-0732">Signal</keyword>
<dbReference type="SUPFAM" id="SSF51445">
    <property type="entry name" value="(Trans)glycosidases"/>
    <property type="match status" value="1"/>
</dbReference>
<comment type="similarity">
    <text evidence="1 4">Belongs to the glycosyl hydrolase 26 family.</text>
</comment>